<organism evidence="2 3">
    <name type="scientific">Pseudomonas phage vB_PaeM_PA5oct</name>
    <dbReference type="NCBI Taxonomy" id="2163605"/>
    <lineage>
        <taxon>Viruses</taxon>
        <taxon>Duplodnaviria</taxon>
        <taxon>Heunggongvirae</taxon>
        <taxon>Uroviricota</taxon>
        <taxon>Caudoviricetes</taxon>
        <taxon>Arenbergviridae</taxon>
        <taxon>Wroclawvirus</taxon>
        <taxon>Wroclawvirus PA5oct</taxon>
    </lineage>
</organism>
<dbReference type="Proteomes" id="UP000316733">
    <property type="component" value="Segment"/>
</dbReference>
<proteinExistence type="predicted"/>
<keyword evidence="3" id="KW-1185">Reference proteome</keyword>
<dbReference type="EMBL" id="MK797984">
    <property type="protein sequence ID" value="QCG76146.1"/>
    <property type="molecule type" value="Genomic_DNA"/>
</dbReference>
<name>A0A4Y5JTX6_9CAUD</name>
<feature type="transmembrane region" description="Helical" evidence="1">
    <location>
        <begin position="123"/>
        <end position="143"/>
    </location>
</feature>
<keyword evidence="1" id="KW-1133">Transmembrane helix</keyword>
<feature type="transmembrane region" description="Helical" evidence="1">
    <location>
        <begin position="12"/>
        <end position="31"/>
    </location>
</feature>
<keyword evidence="1" id="KW-0812">Transmembrane</keyword>
<feature type="transmembrane region" description="Helical" evidence="1">
    <location>
        <begin position="63"/>
        <end position="80"/>
    </location>
</feature>
<sequence length="214" mass="23933">MELKTDEQKSIIGTFATLMLTRIFAAAGAYLALTMPILNMNLLVCIFSYFAIMFIIDCIRTNVYVSIVGSVFLLFWQGITLGNGLTALLGEVAPLLVLVMFTISSFLYMFLCANAIMSKNIFSFASSFNVSIAMTLLVTIVMSILLDLSVSYCIGSMIINVINCVVILKTLEDCINEKCENISMQKLSTTVVLFWYDTIMESIEKLLKLFTYKR</sequence>
<evidence type="ECO:0000256" key="1">
    <source>
        <dbReference type="SAM" id="Phobius"/>
    </source>
</evidence>
<gene>
    <name evidence="2" type="ORF">EST35_0265</name>
</gene>
<evidence type="ECO:0000313" key="3">
    <source>
        <dbReference type="Proteomes" id="UP000316733"/>
    </source>
</evidence>
<reference evidence="3" key="1">
    <citation type="journal article" date="2020" name="bioRxiv">
        <title>Integrative omics analysis of Pseudomonas aeruginosa virus PA5oct highlights the molecular complexity of jumbo phages.</title>
        <authorList>
            <person name="Lood C."/>
            <person name="Danis-Wlodarczyk K."/>
            <person name="Blasdel B.G."/>
            <person name="Jang H.B."/>
            <person name="Vandenheuvel D."/>
            <person name="Briers Y."/>
            <person name="Noben J.-P."/>
            <person name="van Noort V."/>
            <person name="Drulis-Kawa Z."/>
            <person name="Lavigne R."/>
        </authorList>
    </citation>
    <scope>NUCLEOTIDE SEQUENCE [LARGE SCALE GENOMIC DNA]</scope>
</reference>
<evidence type="ECO:0000313" key="2">
    <source>
        <dbReference type="EMBL" id="QCG76146.1"/>
    </source>
</evidence>
<feature type="transmembrane region" description="Helical" evidence="1">
    <location>
        <begin position="92"/>
        <end position="111"/>
    </location>
</feature>
<protein>
    <submittedName>
        <fullName evidence="2">FtsH-interacting integral membrane protein</fullName>
    </submittedName>
</protein>
<feature type="transmembrane region" description="Helical" evidence="1">
    <location>
        <begin position="37"/>
        <end position="56"/>
    </location>
</feature>
<feature type="transmembrane region" description="Helical" evidence="1">
    <location>
        <begin position="149"/>
        <end position="168"/>
    </location>
</feature>
<keyword evidence="1" id="KW-0472">Membrane</keyword>
<accession>A0A4Y5JTX6</accession>